<proteinExistence type="inferred from homology"/>
<evidence type="ECO:0000256" key="4">
    <source>
        <dbReference type="ARBA" id="ARBA00022475"/>
    </source>
</evidence>
<dbReference type="InterPro" id="IPR003445">
    <property type="entry name" value="Cat_transpt"/>
</dbReference>
<feature type="transmembrane region" description="Helical" evidence="9">
    <location>
        <begin position="130"/>
        <end position="152"/>
    </location>
</feature>
<dbReference type="GO" id="GO:0008324">
    <property type="term" value="F:monoatomic cation transmembrane transporter activity"/>
    <property type="evidence" value="ECO:0007669"/>
    <property type="project" value="InterPro"/>
</dbReference>
<evidence type="ECO:0000256" key="3">
    <source>
        <dbReference type="ARBA" id="ARBA00022448"/>
    </source>
</evidence>
<feature type="transmembrane region" description="Helical" evidence="9">
    <location>
        <begin position="458"/>
        <end position="483"/>
    </location>
</feature>
<evidence type="ECO:0000313" key="10">
    <source>
        <dbReference type="EMBL" id="WND02319.1"/>
    </source>
</evidence>
<feature type="transmembrane region" description="Helical" evidence="9">
    <location>
        <begin position="395"/>
        <end position="418"/>
    </location>
</feature>
<feature type="transmembrane region" description="Helical" evidence="9">
    <location>
        <begin position="184"/>
        <end position="203"/>
    </location>
</feature>
<evidence type="ECO:0000313" key="11">
    <source>
        <dbReference type="Proteomes" id="UP001268683"/>
    </source>
</evidence>
<accession>A0AA52H8Z0</accession>
<feature type="transmembrane region" description="Helical" evidence="9">
    <location>
        <begin position="238"/>
        <end position="260"/>
    </location>
</feature>
<feature type="transmembrane region" description="Helical" evidence="9">
    <location>
        <begin position="7"/>
        <end position="31"/>
    </location>
</feature>
<dbReference type="GO" id="GO:0030001">
    <property type="term" value="P:metal ion transport"/>
    <property type="evidence" value="ECO:0007669"/>
    <property type="project" value="UniProtKB-ARBA"/>
</dbReference>
<dbReference type="GO" id="GO:0005886">
    <property type="term" value="C:plasma membrane"/>
    <property type="evidence" value="ECO:0007669"/>
    <property type="project" value="UniProtKB-SubCell"/>
</dbReference>
<keyword evidence="8 9" id="KW-0472">Membrane</keyword>
<keyword evidence="11" id="KW-1185">Reference proteome</keyword>
<reference evidence="10" key="1">
    <citation type="submission" date="2023-04" db="EMBL/GenBank/DDBJ databases">
        <title>Complete genome sequence of Temperatibacter marinus.</title>
        <authorList>
            <person name="Rong J.-C."/>
            <person name="Yi M.-L."/>
            <person name="Zhao Q."/>
        </authorList>
    </citation>
    <scope>NUCLEOTIDE SEQUENCE</scope>
    <source>
        <strain evidence="10">NBRC 110045</strain>
    </source>
</reference>
<evidence type="ECO:0000256" key="2">
    <source>
        <dbReference type="ARBA" id="ARBA00009137"/>
    </source>
</evidence>
<gene>
    <name evidence="10" type="ORF">QGN29_12245</name>
</gene>
<dbReference type="PANTHER" id="PTHR32024">
    <property type="entry name" value="TRK SYSTEM POTASSIUM UPTAKE PROTEIN TRKG-RELATED"/>
    <property type="match status" value="1"/>
</dbReference>
<feature type="transmembrane region" description="Helical" evidence="9">
    <location>
        <begin position="71"/>
        <end position="93"/>
    </location>
</feature>
<keyword evidence="5 9" id="KW-0812">Transmembrane</keyword>
<dbReference type="PANTHER" id="PTHR32024:SF2">
    <property type="entry name" value="TRK SYSTEM POTASSIUM UPTAKE PROTEIN TRKG-RELATED"/>
    <property type="match status" value="1"/>
</dbReference>
<evidence type="ECO:0000256" key="6">
    <source>
        <dbReference type="ARBA" id="ARBA00022989"/>
    </source>
</evidence>
<evidence type="ECO:0000256" key="5">
    <source>
        <dbReference type="ARBA" id="ARBA00022692"/>
    </source>
</evidence>
<evidence type="ECO:0000256" key="9">
    <source>
        <dbReference type="SAM" id="Phobius"/>
    </source>
</evidence>
<evidence type="ECO:0000256" key="7">
    <source>
        <dbReference type="ARBA" id="ARBA00023065"/>
    </source>
</evidence>
<dbReference type="AlphaFoldDB" id="A0AA52H8Z0"/>
<dbReference type="EMBL" id="CP123872">
    <property type="protein sequence ID" value="WND02319.1"/>
    <property type="molecule type" value="Genomic_DNA"/>
</dbReference>
<evidence type="ECO:0000256" key="8">
    <source>
        <dbReference type="ARBA" id="ARBA00023136"/>
    </source>
</evidence>
<dbReference type="KEGG" id="tmk:QGN29_12245"/>
<organism evidence="10 11">
    <name type="scientific">Temperatibacter marinus</name>
    <dbReference type="NCBI Taxonomy" id="1456591"/>
    <lineage>
        <taxon>Bacteria</taxon>
        <taxon>Pseudomonadati</taxon>
        <taxon>Pseudomonadota</taxon>
        <taxon>Alphaproteobacteria</taxon>
        <taxon>Kordiimonadales</taxon>
        <taxon>Temperatibacteraceae</taxon>
        <taxon>Temperatibacter</taxon>
    </lineage>
</organism>
<comment type="similarity">
    <text evidence="2">Belongs to the TrkH potassium transport family.</text>
</comment>
<keyword evidence="3" id="KW-0813">Transport</keyword>
<feature type="transmembrane region" description="Helical" evidence="9">
    <location>
        <begin position="272"/>
        <end position="292"/>
    </location>
</feature>
<feature type="transmembrane region" description="Helical" evidence="9">
    <location>
        <begin position="37"/>
        <end position="59"/>
    </location>
</feature>
<evidence type="ECO:0000256" key="1">
    <source>
        <dbReference type="ARBA" id="ARBA00004651"/>
    </source>
</evidence>
<name>A0AA52H8Z0_9PROT</name>
<protein>
    <submittedName>
        <fullName evidence="10">Potassium transporter TrkG</fullName>
    </submittedName>
</protein>
<keyword evidence="7" id="KW-0406">Ion transport</keyword>
<comment type="subcellular location">
    <subcellularLocation>
        <location evidence="1">Cell membrane</location>
        <topology evidence="1">Multi-pass membrane protein</topology>
    </subcellularLocation>
</comment>
<dbReference type="RefSeq" id="WP_310798155.1">
    <property type="nucleotide sequence ID" value="NZ_CP123872.1"/>
</dbReference>
<keyword evidence="6 9" id="KW-1133">Transmembrane helix</keyword>
<dbReference type="Pfam" id="PF02386">
    <property type="entry name" value="TrkH"/>
    <property type="match status" value="2"/>
</dbReference>
<sequence length="485" mass="52866">MTWLPRTLYLIGCWLLLFTLLQVIPAFYALVMGQTTIFSGFLLSIFINGFVGSTLYLGFKGSKRSKSLRAMILLPILTVALTGMGTALPFVFIYAETPFSLMVFEGISLITTMGSSALREGVTESYALVLWRALASWCGGLGVLVIALTFLMRVNVGAMQMYPSFFAKGNKGAALGSISSVGKLLLKPYLLFTLIIVFMFLLAGDPFKLAVIRGLSVIASAGIAMPDQTSTAVSGLGLQIVYCLVMTAVVINVDVLYGLFQAKEKRKGYKSIEFKVLPQFIFWGLGALILIHYLTDSRISLLDLYFMFVSSMSTMGISLASWDPMSAASMSSSIIFMAFALIGGGVLTTSGGMRQMRFLILVAQGRSELSRLAHPNGVHALKFGRRTIENHDLHAVWLLVAGFLITFVLGSVLLSIFGNPVEDSVAMTIAALTTSGDLVTIVSPYFPGYYGLEAAEYYILSLIMLIGRLDTTLIFILFAGIFWRR</sequence>
<dbReference type="Proteomes" id="UP001268683">
    <property type="component" value="Chromosome"/>
</dbReference>
<feature type="transmembrane region" description="Helical" evidence="9">
    <location>
        <begin position="334"/>
        <end position="353"/>
    </location>
</feature>
<keyword evidence="4" id="KW-1003">Cell membrane</keyword>